<comment type="caution">
    <text evidence="1">The sequence shown here is derived from an EMBL/GenBank/DDBJ whole genome shotgun (WGS) entry which is preliminary data.</text>
</comment>
<name>A0AAV7TLD8_PLEWA</name>
<keyword evidence="2" id="KW-1185">Reference proteome</keyword>
<dbReference type="EMBL" id="JANPWB010000006">
    <property type="protein sequence ID" value="KAJ1177427.1"/>
    <property type="molecule type" value="Genomic_DNA"/>
</dbReference>
<dbReference type="AlphaFoldDB" id="A0AAV7TLD8"/>
<accession>A0AAV7TLD8</accession>
<reference evidence="1" key="1">
    <citation type="journal article" date="2022" name="bioRxiv">
        <title>Sequencing and chromosome-scale assembly of the giantPleurodeles waltlgenome.</title>
        <authorList>
            <person name="Brown T."/>
            <person name="Elewa A."/>
            <person name="Iarovenko S."/>
            <person name="Subramanian E."/>
            <person name="Araus A.J."/>
            <person name="Petzold A."/>
            <person name="Susuki M."/>
            <person name="Suzuki K.-i.T."/>
            <person name="Hayashi T."/>
            <person name="Toyoda A."/>
            <person name="Oliveira C."/>
            <person name="Osipova E."/>
            <person name="Leigh N.D."/>
            <person name="Simon A."/>
            <person name="Yun M.H."/>
        </authorList>
    </citation>
    <scope>NUCLEOTIDE SEQUENCE</scope>
    <source>
        <strain evidence="1">20211129_DDA</strain>
        <tissue evidence="1">Liver</tissue>
    </source>
</reference>
<sequence length="78" mass="8015">MRPRSPITLNVPVLVPVSAGGLRVLPGLAAAGNPTHRSRLSLARSSRGFAPHLLLSTPSEFADVPLRIVALAVGGEGV</sequence>
<evidence type="ECO:0000313" key="1">
    <source>
        <dbReference type="EMBL" id="KAJ1177427.1"/>
    </source>
</evidence>
<organism evidence="1 2">
    <name type="scientific">Pleurodeles waltl</name>
    <name type="common">Iberian ribbed newt</name>
    <dbReference type="NCBI Taxonomy" id="8319"/>
    <lineage>
        <taxon>Eukaryota</taxon>
        <taxon>Metazoa</taxon>
        <taxon>Chordata</taxon>
        <taxon>Craniata</taxon>
        <taxon>Vertebrata</taxon>
        <taxon>Euteleostomi</taxon>
        <taxon>Amphibia</taxon>
        <taxon>Batrachia</taxon>
        <taxon>Caudata</taxon>
        <taxon>Salamandroidea</taxon>
        <taxon>Salamandridae</taxon>
        <taxon>Pleurodelinae</taxon>
        <taxon>Pleurodeles</taxon>
    </lineage>
</organism>
<proteinExistence type="predicted"/>
<dbReference type="Proteomes" id="UP001066276">
    <property type="component" value="Chromosome 3_2"/>
</dbReference>
<evidence type="ECO:0000313" key="2">
    <source>
        <dbReference type="Proteomes" id="UP001066276"/>
    </source>
</evidence>
<protein>
    <submittedName>
        <fullName evidence="1">Uncharacterized protein</fullName>
    </submittedName>
</protein>
<gene>
    <name evidence="1" type="ORF">NDU88_002682</name>
</gene>